<keyword evidence="12" id="KW-1185">Reference proteome</keyword>
<dbReference type="EMBL" id="CVRQ01000004">
    <property type="protein sequence ID" value="CRL32292.1"/>
    <property type="molecule type" value="Genomic_DNA"/>
</dbReference>
<dbReference type="GO" id="GO:0044272">
    <property type="term" value="P:sulfur compound biosynthetic process"/>
    <property type="evidence" value="ECO:0007669"/>
    <property type="project" value="UniProtKB-ARBA"/>
</dbReference>
<feature type="binding site" evidence="8">
    <location>
        <position position="143"/>
    </location>
    <ligand>
        <name>(3R)-3-methyl-D-ornithine</name>
        <dbReference type="ChEBI" id="CHEBI:64642"/>
    </ligand>
</feature>
<comment type="cofactor">
    <cofactor evidence="7">
        <name>[4Fe-4S] cluster</name>
        <dbReference type="ChEBI" id="CHEBI:49883"/>
    </cofactor>
    <text evidence="7">Binds 1 [4Fe-4S] cluster. The cluster is coordinated with 3 cysteines and an exchangeable S-adenosyl-L-methionine.</text>
</comment>
<evidence type="ECO:0000256" key="1">
    <source>
        <dbReference type="ARBA" id="ARBA00022485"/>
    </source>
</evidence>
<evidence type="ECO:0000313" key="11">
    <source>
        <dbReference type="EMBL" id="RGI66080.1"/>
    </source>
</evidence>
<evidence type="ECO:0000256" key="6">
    <source>
        <dbReference type="ARBA" id="ARBA00034078"/>
    </source>
</evidence>
<dbReference type="GO" id="GO:0046872">
    <property type="term" value="F:metal ion binding"/>
    <property type="evidence" value="ECO:0007669"/>
    <property type="project" value="UniProtKB-KW"/>
</dbReference>
<dbReference type="NCBIfam" id="TIGR03956">
    <property type="entry name" value="rSAM_HydE"/>
    <property type="match status" value="1"/>
</dbReference>
<dbReference type="Proteomes" id="UP000049472">
    <property type="component" value="Unassembled WGS sequence"/>
</dbReference>
<dbReference type="Pfam" id="PF04055">
    <property type="entry name" value="Radical_SAM"/>
    <property type="match status" value="1"/>
</dbReference>
<proteinExistence type="predicted"/>
<reference evidence="10" key="1">
    <citation type="submission" date="2015-05" db="EMBL/GenBank/DDBJ databases">
        <authorList>
            <person name="Wang D.B."/>
            <person name="Wang M."/>
        </authorList>
    </citation>
    <scope>NUCLEOTIDE SEQUENCE [LARGE SCALE GENOMIC DNA]</scope>
    <source>
        <strain evidence="10">T1-815</strain>
    </source>
</reference>
<dbReference type="SMART" id="SM00729">
    <property type="entry name" value="Elp3"/>
    <property type="match status" value="1"/>
</dbReference>
<dbReference type="InterPro" id="IPR006638">
    <property type="entry name" value="Elp3/MiaA/NifB-like_rSAM"/>
</dbReference>
<dbReference type="PIRSF" id="PIRSF004762">
    <property type="entry name" value="CHP00423"/>
    <property type="match status" value="1"/>
</dbReference>
<evidence type="ECO:0000313" key="13">
    <source>
        <dbReference type="Proteomes" id="UP000260642"/>
    </source>
</evidence>
<dbReference type="GO" id="GO:0051539">
    <property type="term" value="F:4 iron, 4 sulfur cluster binding"/>
    <property type="evidence" value="ECO:0007669"/>
    <property type="project" value="UniProtKB-KW"/>
</dbReference>
<feature type="binding site" evidence="7">
    <location>
        <position position="72"/>
    </location>
    <ligand>
        <name>[4Fe-4S] cluster</name>
        <dbReference type="ChEBI" id="CHEBI:49883"/>
        <note>4Fe-4S-S-AdoMet</note>
    </ligand>
</feature>
<dbReference type="EMBL" id="QSOB01000022">
    <property type="protein sequence ID" value="RGI66080.1"/>
    <property type="molecule type" value="Genomic_DNA"/>
</dbReference>
<protein>
    <submittedName>
        <fullName evidence="10">Biotin synthase</fullName>
    </submittedName>
    <submittedName>
        <fullName evidence="11">[FeFe] hydrogenase H-cluster radical SAM maturase HydE</fullName>
    </submittedName>
</protein>
<dbReference type="SMART" id="SM00876">
    <property type="entry name" value="BATS"/>
    <property type="match status" value="1"/>
</dbReference>
<dbReference type="SFLD" id="SFLDG01060">
    <property type="entry name" value="BATS_domain_containing"/>
    <property type="match status" value="1"/>
</dbReference>
<dbReference type="InterPro" id="IPR058240">
    <property type="entry name" value="rSAM_sf"/>
</dbReference>
<keyword evidence="1 7" id="KW-0004">4Fe-4S</keyword>
<evidence type="ECO:0000313" key="12">
    <source>
        <dbReference type="Proteomes" id="UP000049472"/>
    </source>
</evidence>
<dbReference type="SFLD" id="SFLDS00029">
    <property type="entry name" value="Radical_SAM"/>
    <property type="match status" value="1"/>
</dbReference>
<comment type="cofactor">
    <cofactor evidence="6">
        <name>[2Fe-2S] cluster</name>
        <dbReference type="ChEBI" id="CHEBI:190135"/>
    </cofactor>
</comment>
<evidence type="ECO:0000256" key="3">
    <source>
        <dbReference type="ARBA" id="ARBA00022723"/>
    </source>
</evidence>
<dbReference type="AlphaFoldDB" id="A0A0M6WB28"/>
<gene>
    <name evidence="11" type="primary">hydE</name>
    <name evidence="11" type="ORF">DXD95_12580</name>
    <name evidence="10" type="ORF">T1815_03231</name>
</gene>
<feature type="binding site" evidence="7">
    <location>
        <position position="75"/>
    </location>
    <ligand>
        <name>[4Fe-4S] cluster</name>
        <dbReference type="ChEBI" id="CHEBI:49883"/>
        <note>4Fe-4S-S-AdoMet</note>
    </ligand>
</feature>
<evidence type="ECO:0000256" key="7">
    <source>
        <dbReference type="PIRSR" id="PIRSR004762-1"/>
    </source>
</evidence>
<dbReference type="SFLD" id="SFLDG01280">
    <property type="entry name" value="HydE/PylB-like"/>
    <property type="match status" value="1"/>
</dbReference>
<evidence type="ECO:0000256" key="2">
    <source>
        <dbReference type="ARBA" id="ARBA00022691"/>
    </source>
</evidence>
<dbReference type="InterPro" id="IPR034422">
    <property type="entry name" value="HydE/PylB-like"/>
</dbReference>
<feature type="binding site" evidence="7">
    <location>
        <position position="68"/>
    </location>
    <ligand>
        <name>[4Fe-4S] cluster</name>
        <dbReference type="ChEBI" id="CHEBI:49883"/>
        <note>4Fe-4S-S-AdoMet</note>
    </ligand>
</feature>
<feature type="binding site" evidence="8">
    <location>
        <position position="168"/>
    </location>
    <ligand>
        <name>S-adenosyl-L-methionine</name>
        <dbReference type="ChEBI" id="CHEBI:59789"/>
    </ligand>
</feature>
<evidence type="ECO:0000256" key="4">
    <source>
        <dbReference type="ARBA" id="ARBA00023004"/>
    </source>
</evidence>
<dbReference type="PANTHER" id="PTHR43726:SF1">
    <property type="entry name" value="BIOTIN SYNTHASE"/>
    <property type="match status" value="1"/>
</dbReference>
<keyword evidence="3" id="KW-0479">Metal-binding</keyword>
<evidence type="ECO:0000259" key="9">
    <source>
        <dbReference type="PROSITE" id="PS51918"/>
    </source>
</evidence>
<dbReference type="SFLD" id="SFLDF00348">
    <property type="entry name" value="FeFe_hydrogenase_maturase_(Hyd"/>
    <property type="match status" value="1"/>
</dbReference>
<reference evidence="12" key="2">
    <citation type="submission" date="2015-05" db="EMBL/GenBank/DDBJ databases">
        <authorList>
            <consortium name="Pathogen Informatics"/>
        </authorList>
    </citation>
    <scope>NUCLEOTIDE SEQUENCE [LARGE SCALE GENOMIC DNA]</scope>
    <source>
        <strain evidence="12">T1-815</strain>
    </source>
</reference>
<dbReference type="InterPro" id="IPR024021">
    <property type="entry name" value="FeFe-hyd_HydE_rSAM"/>
</dbReference>
<feature type="binding site" evidence="8">
    <location>
        <position position="188"/>
    </location>
    <ligand>
        <name>S-adenosyl-L-methionine</name>
        <dbReference type="ChEBI" id="CHEBI:59789"/>
    </ligand>
</feature>
<accession>A0A0M6WB28</accession>
<sequence length="352" mass="39933">MTENTAIIKIIDEITACRNITLEQLHMLLETDDMQAVDYLRKRASEKAHETYGNQVFIRGLIEFTNYCKNDCLYCGIRHSNTHADRYRLSTEQIMACCESGYELGFRTFVLQGGEDPYYTDERICEIVSGIKAKYPDCAVTLSIGEKSKESYQSYFDAGADRYLLRHETADEKHYSRLHPAEMSLANRKQCLWDLKEIGYQVGCGFMVGSPGQTVETLYEDLQFIKELEPHMVGIGPFISQKDTPFANEKSGTMDETLRLLSIIRLIHPKVLLPATTALGTIHPLGREKGIQSGANVVMPNLSPVNVRDKYKLYDNKICTGDEAAECRFCMENRMKSIGYQVVVSRGDYADM</sequence>
<dbReference type="InterPro" id="IPR013785">
    <property type="entry name" value="Aldolase_TIM"/>
</dbReference>
<evidence type="ECO:0000256" key="8">
    <source>
        <dbReference type="PIRSR" id="PIRSR004762-2"/>
    </source>
</evidence>
<dbReference type="GO" id="GO:0016740">
    <property type="term" value="F:transferase activity"/>
    <property type="evidence" value="ECO:0007669"/>
    <property type="project" value="TreeGrafter"/>
</dbReference>
<dbReference type="GO" id="GO:0042364">
    <property type="term" value="P:water-soluble vitamin biosynthetic process"/>
    <property type="evidence" value="ECO:0007669"/>
    <property type="project" value="UniProtKB-ARBA"/>
</dbReference>
<dbReference type="InterPro" id="IPR007197">
    <property type="entry name" value="rSAM"/>
</dbReference>
<dbReference type="InterPro" id="IPR010722">
    <property type="entry name" value="BATS_dom"/>
</dbReference>
<keyword evidence="2 7" id="KW-0949">S-adenosyl-L-methionine</keyword>
<dbReference type="SUPFAM" id="SSF102114">
    <property type="entry name" value="Radical SAM enzymes"/>
    <property type="match status" value="1"/>
</dbReference>
<dbReference type="Gene3D" id="3.20.20.70">
    <property type="entry name" value="Aldolase class I"/>
    <property type="match status" value="1"/>
</dbReference>
<keyword evidence="4 7" id="KW-0408">Iron</keyword>
<dbReference type="CDD" id="cd01335">
    <property type="entry name" value="Radical_SAM"/>
    <property type="match status" value="1"/>
</dbReference>
<reference evidence="11 13" key="3">
    <citation type="submission" date="2018-08" db="EMBL/GenBank/DDBJ databases">
        <title>A genome reference for cultivated species of the human gut microbiota.</title>
        <authorList>
            <person name="Zou Y."/>
            <person name="Xue W."/>
            <person name="Luo G."/>
        </authorList>
    </citation>
    <scope>NUCLEOTIDE SEQUENCE [LARGE SCALE GENOMIC DNA]</scope>
    <source>
        <strain evidence="11 13">TM10-3</strain>
    </source>
</reference>
<organism evidence="10 12">
    <name type="scientific">Agathobacter rectalis</name>
    <dbReference type="NCBI Taxonomy" id="39491"/>
    <lineage>
        <taxon>Bacteria</taxon>
        <taxon>Bacillati</taxon>
        <taxon>Bacillota</taxon>
        <taxon>Clostridia</taxon>
        <taxon>Lachnospirales</taxon>
        <taxon>Lachnospiraceae</taxon>
        <taxon>Agathobacter</taxon>
    </lineage>
</organism>
<dbReference type="Proteomes" id="UP000260642">
    <property type="component" value="Unassembled WGS sequence"/>
</dbReference>
<keyword evidence="5 7" id="KW-0411">Iron-sulfur</keyword>
<feature type="domain" description="Radical SAM core" evidence="9">
    <location>
        <begin position="54"/>
        <end position="270"/>
    </location>
</feature>
<dbReference type="PROSITE" id="PS51918">
    <property type="entry name" value="RADICAL_SAM"/>
    <property type="match status" value="1"/>
</dbReference>
<evidence type="ECO:0000256" key="5">
    <source>
        <dbReference type="ARBA" id="ARBA00023014"/>
    </source>
</evidence>
<evidence type="ECO:0000313" key="10">
    <source>
        <dbReference type="EMBL" id="CRL32292.1"/>
    </source>
</evidence>
<name>A0A0M6WB28_9FIRM</name>
<dbReference type="PANTHER" id="PTHR43726">
    <property type="entry name" value="3-METHYLORNITHINE SYNTHASE"/>
    <property type="match status" value="1"/>
</dbReference>
<dbReference type="RefSeq" id="WP_055060899.1">
    <property type="nucleotide sequence ID" value="NZ_CVRQ01000004.1"/>
</dbReference>